<dbReference type="VEuPathDB" id="FungiDB:HZS61_014745"/>
<dbReference type="SUPFAM" id="SSF52540">
    <property type="entry name" value="P-loop containing nucleoside triphosphate hydrolases"/>
    <property type="match status" value="1"/>
</dbReference>
<dbReference type="GO" id="GO:0009116">
    <property type="term" value="P:nucleoside metabolic process"/>
    <property type="evidence" value="ECO:0007669"/>
    <property type="project" value="InterPro"/>
</dbReference>
<name>A0A2H3TYF4_FUSOX</name>
<reference evidence="4" key="1">
    <citation type="submission" date="2016-09" db="EMBL/GenBank/DDBJ databases">
        <authorList>
            <person name="Guldener U."/>
        </authorList>
    </citation>
    <scope>NUCLEOTIDE SEQUENCE [LARGE SCALE GENOMIC DNA]</scope>
    <source>
        <strain evidence="4">V64-1</strain>
    </source>
</reference>
<dbReference type="Proteomes" id="UP000219369">
    <property type="component" value="Unassembled WGS sequence"/>
</dbReference>
<dbReference type="InterPro" id="IPR027417">
    <property type="entry name" value="P-loop_NTPase"/>
</dbReference>
<dbReference type="VEuPathDB" id="FungiDB:FOIG_02514"/>
<dbReference type="Gene3D" id="3.40.50.1580">
    <property type="entry name" value="Nucleoside phosphorylase domain"/>
    <property type="match status" value="1"/>
</dbReference>
<dbReference type="PANTHER" id="PTHR46082">
    <property type="entry name" value="ATP/GTP-BINDING PROTEIN-RELATED"/>
    <property type="match status" value="1"/>
</dbReference>
<dbReference type="PANTHER" id="PTHR46082:SF11">
    <property type="entry name" value="AAA+ ATPASE DOMAIN-CONTAINING PROTEIN-RELATED"/>
    <property type="match status" value="1"/>
</dbReference>
<sequence length="600" mass="66968">MSDPNDYTIGFICALTIESVAARLLLDETHVGPAAKDTRDTNAYRFGKIQAHYVVIATLPMGEYGTASAADVAVHMLRSFPNIRVGLMVGIGGGAPSSRHDIRLGDVVIGVPTAGQSGVFQYDFGKSIQGQSFQATRTLNQPPPALLAAVAALQSDHMLEGNGLEDAILTALRKNRRLEKKFSRPPQSKDILFKSSFTHAHDSDSCNSCAIDTANIISRADRTEHDSGIWTHYGTIASANTLMKDAKMRDLLASQKDILCFEMEAAGLVNRFPCLIIRGICDYSDSHKNKEWQPFAAMAAGSYAKQIIKSMRPEIINREKTINDQLSEVSSRVAAIQQDVKHIKRAKQGTEILDWLSNMDFRAQQTDVIDKWQPGTGHWLLDSDKFQNWVRQKSLILFCPGIPGSGKTTLTSVVIQHLTEQFREDFHIGIAYVYCHFRRQGDQQTKNILADILKQLCQRQATVPQVLETMYNEHGHGATGLRFNEIREALLAVGKAYAQVFVIIDALDEWQVSEQERSNLVDELFRLQREMGFNLFATSRPIPAIQRKFDPYPRLTISASHDDICRFIDNYPRPLPHFLTGDPVLKETVKISVSHAAQGM</sequence>
<dbReference type="SUPFAM" id="SSF53167">
    <property type="entry name" value="Purine and uridine phosphorylases"/>
    <property type="match status" value="1"/>
</dbReference>
<dbReference type="InterPro" id="IPR056884">
    <property type="entry name" value="NPHP3-like_N"/>
</dbReference>
<evidence type="ECO:0000313" key="4">
    <source>
        <dbReference type="Proteomes" id="UP000219369"/>
    </source>
</evidence>
<evidence type="ECO:0000313" key="3">
    <source>
        <dbReference type="EMBL" id="SCO92665.1"/>
    </source>
</evidence>
<dbReference type="VEuPathDB" id="FungiDB:FOC1_g10007985"/>
<dbReference type="VEuPathDB" id="FungiDB:FOXG_15368"/>
<dbReference type="VEuPathDB" id="FungiDB:FOMG_05903"/>
<dbReference type="GO" id="GO:0003824">
    <property type="term" value="F:catalytic activity"/>
    <property type="evidence" value="ECO:0007669"/>
    <property type="project" value="InterPro"/>
</dbReference>
<keyword evidence="1" id="KW-0677">Repeat</keyword>
<dbReference type="OrthoDB" id="1577640at2759"/>
<dbReference type="InterPro" id="IPR035994">
    <property type="entry name" value="Nucleoside_phosphorylase_sf"/>
</dbReference>
<gene>
    <name evidence="3" type="ORF">FRV6_16793</name>
</gene>
<dbReference type="VEuPathDB" id="FungiDB:FOC4_g10004316"/>
<dbReference type="AlphaFoldDB" id="A0A2H3TYF4"/>
<dbReference type="VEuPathDB" id="FungiDB:FOC1_g10007986"/>
<accession>A0A2H3TYF4</accession>
<dbReference type="Gene3D" id="3.40.50.300">
    <property type="entry name" value="P-loop containing nucleotide triphosphate hydrolases"/>
    <property type="match status" value="1"/>
</dbReference>
<protein>
    <submittedName>
        <fullName evidence="3">Related to ankyrin</fullName>
    </submittedName>
</protein>
<dbReference type="Pfam" id="PF24883">
    <property type="entry name" value="NPHP3_N"/>
    <property type="match status" value="1"/>
</dbReference>
<evidence type="ECO:0000256" key="1">
    <source>
        <dbReference type="ARBA" id="ARBA00022737"/>
    </source>
</evidence>
<proteinExistence type="predicted"/>
<dbReference type="InterPro" id="IPR053137">
    <property type="entry name" value="NLR-like"/>
</dbReference>
<dbReference type="VEuPathDB" id="FungiDB:FOZG_06051"/>
<organism evidence="3 4">
    <name type="scientific">Fusarium oxysporum</name>
    <name type="common">Fusarium vascular wilt</name>
    <dbReference type="NCBI Taxonomy" id="5507"/>
    <lineage>
        <taxon>Eukaryota</taxon>
        <taxon>Fungi</taxon>
        <taxon>Dikarya</taxon>
        <taxon>Ascomycota</taxon>
        <taxon>Pezizomycotina</taxon>
        <taxon>Sordariomycetes</taxon>
        <taxon>Hypocreomycetidae</taxon>
        <taxon>Hypocreales</taxon>
        <taxon>Nectriaceae</taxon>
        <taxon>Fusarium</taxon>
        <taxon>Fusarium oxysporum species complex</taxon>
    </lineage>
</organism>
<dbReference type="EMBL" id="FMJY01000012">
    <property type="protein sequence ID" value="SCO92665.1"/>
    <property type="molecule type" value="Genomic_DNA"/>
</dbReference>
<feature type="domain" description="Nephrocystin 3-like N-terminal" evidence="2">
    <location>
        <begin position="375"/>
        <end position="540"/>
    </location>
</feature>
<evidence type="ECO:0000259" key="2">
    <source>
        <dbReference type="Pfam" id="PF24883"/>
    </source>
</evidence>